<sequence length="228" mass="26352">MDKPYVYNPYPAYHSSDWRKKHRGPYIACQGANGKTVEDMIVFKGHPHDFPPESFGSYDLLNMDGNLCFERETRLGPYGYSTVLKDGDPINWDLVNWGDLQEKCVSLNKERYDLTGTPNPYVLPSLLSSFMILSYADLKKYRFTYWFAFPALHSDPQWKKSGPVVRLTPKESVVLVDRVGTWTSQRTNSRQNGFFLAKKVRNVDLSNFSEDGNSELHDLNNEKGYLWE</sequence>
<feature type="domain" description="Ubiquitin-like modifier-activating enzyme Atg7 N-terminal" evidence="1">
    <location>
        <begin position="123"/>
        <end position="206"/>
    </location>
</feature>
<evidence type="ECO:0000259" key="1">
    <source>
        <dbReference type="Pfam" id="PF16420"/>
    </source>
</evidence>
<reference evidence="2 3" key="1">
    <citation type="submission" date="2015-05" db="EMBL/GenBank/DDBJ databases">
        <authorList>
            <person name="Wang D.B."/>
            <person name="Wang M."/>
        </authorList>
    </citation>
    <scope>NUCLEOTIDE SEQUENCE [LARGE SCALE GENOMIC DNA]</scope>
    <source>
        <strain evidence="2">VL1</strain>
    </source>
</reference>
<dbReference type="InterPro" id="IPR032197">
    <property type="entry name" value="Atg7_N"/>
</dbReference>
<feature type="non-terminal residue" evidence="2">
    <location>
        <position position="228"/>
    </location>
</feature>
<evidence type="ECO:0000313" key="2">
    <source>
        <dbReference type="EMBL" id="CRK19699.1"/>
    </source>
</evidence>
<dbReference type="STRING" id="100787.A0A0G4LCR9"/>
<gene>
    <name evidence="2" type="ORF">BN1708_017770</name>
</gene>
<dbReference type="InterPro" id="IPR042522">
    <property type="entry name" value="Atg7_N_1"/>
</dbReference>
<dbReference type="PANTHER" id="PTHR36205:SF2">
    <property type="entry name" value="MAJOR FACILITATOR SUPERFAMILY TRANSPORTER"/>
    <property type="match status" value="1"/>
</dbReference>
<evidence type="ECO:0000313" key="3">
    <source>
        <dbReference type="Proteomes" id="UP000044602"/>
    </source>
</evidence>
<proteinExistence type="predicted"/>
<dbReference type="AlphaFoldDB" id="A0A0G4LCR9"/>
<dbReference type="PANTHER" id="PTHR36205">
    <property type="entry name" value="CHROMOSOME 19, WHOLE GENOME SHOTGUN SEQUENCE"/>
    <property type="match status" value="1"/>
</dbReference>
<organism evidence="2 3">
    <name type="scientific">Verticillium longisporum</name>
    <name type="common">Verticillium dahliae var. longisporum</name>
    <dbReference type="NCBI Taxonomy" id="100787"/>
    <lineage>
        <taxon>Eukaryota</taxon>
        <taxon>Fungi</taxon>
        <taxon>Dikarya</taxon>
        <taxon>Ascomycota</taxon>
        <taxon>Pezizomycotina</taxon>
        <taxon>Sordariomycetes</taxon>
        <taxon>Hypocreomycetidae</taxon>
        <taxon>Glomerellales</taxon>
        <taxon>Plectosphaerellaceae</taxon>
        <taxon>Verticillium</taxon>
    </lineage>
</organism>
<dbReference type="EMBL" id="CVQH01011090">
    <property type="protein sequence ID" value="CRK19699.1"/>
    <property type="molecule type" value="Genomic_DNA"/>
</dbReference>
<protein>
    <recommendedName>
        <fullName evidence="1">Ubiquitin-like modifier-activating enzyme Atg7 N-terminal domain-containing protein</fullName>
    </recommendedName>
</protein>
<dbReference type="InterPro" id="IPR021822">
    <property type="entry name" value="DUF3405"/>
</dbReference>
<dbReference type="Pfam" id="PF16420">
    <property type="entry name" value="ATG7_N"/>
    <property type="match status" value="1"/>
</dbReference>
<name>A0A0G4LCR9_VERLO</name>
<dbReference type="Gene3D" id="3.40.140.70">
    <property type="entry name" value="Ubiquitin-like modifier-activating enzyme ATG7 N-terminal domain"/>
    <property type="match status" value="1"/>
</dbReference>
<accession>A0A0G4LCR9</accession>
<dbReference type="Proteomes" id="UP000044602">
    <property type="component" value="Unassembled WGS sequence"/>
</dbReference>
<keyword evidence="3" id="KW-1185">Reference proteome</keyword>
<dbReference type="Pfam" id="PF11885">
    <property type="entry name" value="DUF3405"/>
    <property type="match status" value="1"/>
</dbReference>